<dbReference type="InterPro" id="IPR013087">
    <property type="entry name" value="Znf_C2H2_type"/>
</dbReference>
<sequence>MESEIKCPSCGIKFTQKKSLYCHVRKFHDEKLVSDLLPAKDCFCQFCDKKFLNKKSLDTHITKYHPGSENPNKLKTTRIICTYEACRKELFTFPNLRHHLLEEHKVKVESEIIEFCGIAEFESWKLNEEQATFSKFVADRAMARINDSKSKQFYYCHRSYSYRKKGSDIREIKSMGTNKIGGVCPSMLEVTILKYDRTEKVQVNYWKTHCGHQQEIGRIGLDQESKIKIAVIIIDLKI</sequence>
<keyword evidence="1" id="KW-0863">Zinc-finger</keyword>
<evidence type="ECO:0000259" key="2">
    <source>
        <dbReference type="PROSITE" id="PS50157"/>
    </source>
</evidence>
<dbReference type="GO" id="GO:0008270">
    <property type="term" value="F:zinc ion binding"/>
    <property type="evidence" value="ECO:0007669"/>
    <property type="project" value="UniProtKB-KW"/>
</dbReference>
<dbReference type="PROSITE" id="PS00028">
    <property type="entry name" value="ZINC_FINGER_C2H2_1"/>
    <property type="match status" value="2"/>
</dbReference>
<keyword evidence="4" id="KW-1185">Reference proteome</keyword>
<keyword evidence="1" id="KW-0862">Zinc</keyword>
<dbReference type="InterPro" id="IPR052797">
    <property type="entry name" value="RegFact_GeneExpr_CellDeath"/>
</dbReference>
<evidence type="ECO:0000256" key="1">
    <source>
        <dbReference type="PROSITE-ProRule" id="PRU00042"/>
    </source>
</evidence>
<proteinExistence type="predicted"/>
<evidence type="ECO:0000313" key="3">
    <source>
        <dbReference type="EMBL" id="CAI6359432.1"/>
    </source>
</evidence>
<dbReference type="PANTHER" id="PTHR33936:SF24">
    <property type="entry name" value="C2H2-TYPE DOMAIN-CONTAINING PROTEIN"/>
    <property type="match status" value="1"/>
</dbReference>
<dbReference type="Gene3D" id="3.30.160.60">
    <property type="entry name" value="Classic Zinc Finger"/>
    <property type="match status" value="1"/>
</dbReference>
<reference evidence="3 4" key="1">
    <citation type="submission" date="2023-01" db="EMBL/GenBank/DDBJ databases">
        <authorList>
            <person name="Whitehead M."/>
        </authorList>
    </citation>
    <scope>NUCLEOTIDE SEQUENCE [LARGE SCALE GENOMIC DNA]</scope>
</reference>
<dbReference type="PROSITE" id="PS50157">
    <property type="entry name" value="ZINC_FINGER_C2H2_2"/>
    <property type="match status" value="2"/>
</dbReference>
<dbReference type="PANTHER" id="PTHR33936">
    <property type="entry name" value="PROTEIN CBG17840"/>
    <property type="match status" value="1"/>
</dbReference>
<accession>A0AAV0WV77</accession>
<name>A0AAV0WV77_9HEMI</name>
<dbReference type="SUPFAM" id="SSF57667">
    <property type="entry name" value="beta-beta-alpha zinc fingers"/>
    <property type="match status" value="1"/>
</dbReference>
<dbReference type="Proteomes" id="UP001160148">
    <property type="component" value="Unassembled WGS sequence"/>
</dbReference>
<organism evidence="3 4">
    <name type="scientific">Macrosiphum euphorbiae</name>
    <name type="common">potato aphid</name>
    <dbReference type="NCBI Taxonomy" id="13131"/>
    <lineage>
        <taxon>Eukaryota</taxon>
        <taxon>Metazoa</taxon>
        <taxon>Ecdysozoa</taxon>
        <taxon>Arthropoda</taxon>
        <taxon>Hexapoda</taxon>
        <taxon>Insecta</taxon>
        <taxon>Pterygota</taxon>
        <taxon>Neoptera</taxon>
        <taxon>Paraneoptera</taxon>
        <taxon>Hemiptera</taxon>
        <taxon>Sternorrhyncha</taxon>
        <taxon>Aphidomorpha</taxon>
        <taxon>Aphidoidea</taxon>
        <taxon>Aphididae</taxon>
        <taxon>Macrosiphini</taxon>
        <taxon>Macrosiphum</taxon>
    </lineage>
</organism>
<keyword evidence="1" id="KW-0479">Metal-binding</keyword>
<feature type="domain" description="C2H2-type" evidence="2">
    <location>
        <begin position="5"/>
        <end position="28"/>
    </location>
</feature>
<feature type="domain" description="C2H2-type" evidence="2">
    <location>
        <begin position="42"/>
        <end position="70"/>
    </location>
</feature>
<dbReference type="InterPro" id="IPR036236">
    <property type="entry name" value="Znf_C2H2_sf"/>
</dbReference>
<dbReference type="EMBL" id="CARXXK010000002">
    <property type="protein sequence ID" value="CAI6359432.1"/>
    <property type="molecule type" value="Genomic_DNA"/>
</dbReference>
<dbReference type="AlphaFoldDB" id="A0AAV0WV77"/>
<protein>
    <recommendedName>
        <fullName evidence="2">C2H2-type domain-containing protein</fullName>
    </recommendedName>
</protein>
<dbReference type="SMART" id="SM00355">
    <property type="entry name" value="ZnF_C2H2"/>
    <property type="match status" value="3"/>
</dbReference>
<gene>
    <name evidence="3" type="ORF">MEUPH1_LOCUS14841</name>
</gene>
<evidence type="ECO:0000313" key="4">
    <source>
        <dbReference type="Proteomes" id="UP001160148"/>
    </source>
</evidence>
<comment type="caution">
    <text evidence="3">The sequence shown here is derived from an EMBL/GenBank/DDBJ whole genome shotgun (WGS) entry which is preliminary data.</text>
</comment>